<comment type="caution">
    <text evidence="1">The sequence shown here is derived from an EMBL/GenBank/DDBJ whole genome shotgun (WGS) entry which is preliminary data.</text>
</comment>
<keyword evidence="1" id="KW-0223">Dioxygenase</keyword>
<sequence>MGEVDEAFIQALEHRPKLSVTEAEGIPLIDLSALSATSTNIKNPDSTISDLVQQIGNACKNWGFFQVINHGVPFDKRRSIENAARKFFEQPLEEKRKVRRDEKKLVGYYDTEHTKNVRDWKEVFDFVVESPCLMPASPEPEDKEVAETYSQWPDYPPELREAFEEYAKEVEKLAYKLIELVALSLGLPANRFNGFFKDQTTFARLNHYPPCPAPHLTLGLGRHKDSGALTILAQDDVGGLEVWSNDAYETVEHRVVVNSEKERLSIPILFNPSHYTIMKPLDELINEQNPAKYRAYNWGKYFTSRLHSNLKKLDVENLQIYHFKVQESANKLDGLLSINKSLIQDFVRDDDSRYTQNEDQTINHTADDGSVQKIINPAYVNWQAKDQTLLGWFLSTISEGILSSVLNCDRSYDVWKSIEKHFGTQSEAKSFIRKRFVDASVRRIGTSYLDLASIITADIMSYDDAYALLLTHEARLEHNQIAKYVFNANYGMVNSNYSLGRDSGRRRGYGCSRYHGHFNVGNMNHYGGRGMFFHAYSKGFPNDNGSYNLARGYSPQMPIHKASSHNKSVFNMSHDSFTDESSDNALICQICHKSSHTADACWHRYTKNYIAPPSDMNPYYILDTFSIFGVAYIANFEGPADQGWYLDSGATHHLTNNVANMNIREELRGSDQLIIGNGQGLPITHIGDAFLTFKSSNTKHHHPQIALKDILLVPSITKNLLSISKLTSDNHLYVEFVGNICYVKYSLKRQVLLQGLAEKGLYRLLLKSSPSSSSPSSFLSYSIPSSTTSPTPLFMLSCCYINSAFDGVQLNNLELKSCFESSVSLCKPSINKITFRCLPASTKNLINLFLNLRGYPEL</sequence>
<organism evidence="1 2">
    <name type="scientific">Citrus sinensis</name>
    <name type="common">Sweet orange</name>
    <name type="synonym">Citrus aurantium var. sinensis</name>
    <dbReference type="NCBI Taxonomy" id="2711"/>
    <lineage>
        <taxon>Eukaryota</taxon>
        <taxon>Viridiplantae</taxon>
        <taxon>Streptophyta</taxon>
        <taxon>Embryophyta</taxon>
        <taxon>Tracheophyta</taxon>
        <taxon>Spermatophyta</taxon>
        <taxon>Magnoliopsida</taxon>
        <taxon>eudicotyledons</taxon>
        <taxon>Gunneridae</taxon>
        <taxon>Pentapetalae</taxon>
        <taxon>rosids</taxon>
        <taxon>malvids</taxon>
        <taxon>Sapindales</taxon>
        <taxon>Rutaceae</taxon>
        <taxon>Aurantioideae</taxon>
        <taxon>Citrus</taxon>
    </lineage>
</organism>
<reference evidence="2" key="1">
    <citation type="journal article" date="2023" name="Hortic. Res.">
        <title>A chromosome-level phased genome enabling allele-level studies in sweet orange: a case study on citrus Huanglongbing tolerance.</title>
        <authorList>
            <person name="Wu B."/>
            <person name="Yu Q."/>
            <person name="Deng Z."/>
            <person name="Duan Y."/>
            <person name="Luo F."/>
            <person name="Gmitter F. Jr."/>
        </authorList>
    </citation>
    <scope>NUCLEOTIDE SEQUENCE [LARGE SCALE GENOMIC DNA]</scope>
    <source>
        <strain evidence="2">cv. Valencia</strain>
    </source>
</reference>
<evidence type="ECO:0000313" key="2">
    <source>
        <dbReference type="Proteomes" id="UP000829398"/>
    </source>
</evidence>
<keyword evidence="2" id="KW-1185">Reference proteome</keyword>
<protein>
    <submittedName>
        <fullName evidence="1">Fe2OG dioxygenase domain-containing protein</fullName>
    </submittedName>
</protein>
<proteinExistence type="predicted"/>
<dbReference type="Proteomes" id="UP000829398">
    <property type="component" value="Chromosome 8"/>
</dbReference>
<evidence type="ECO:0000313" key="1">
    <source>
        <dbReference type="EMBL" id="KAH9695793.1"/>
    </source>
</evidence>
<accession>A0ACB8IFN6</accession>
<keyword evidence="1" id="KW-0560">Oxidoreductase</keyword>
<dbReference type="EMBL" id="CM039177">
    <property type="protein sequence ID" value="KAH9695793.1"/>
    <property type="molecule type" value="Genomic_DNA"/>
</dbReference>
<name>A0ACB8IFN6_CITSI</name>
<gene>
    <name evidence="1" type="ORF">KPL71_022916</name>
</gene>